<keyword evidence="1" id="KW-0805">Transcription regulation</keyword>
<reference evidence="6 7" key="1">
    <citation type="journal article" date="2019" name="Emerg. Microbes Infect.">
        <title>Comprehensive subspecies identification of 175 nontuberculous mycobacteria species based on 7547 genomic profiles.</title>
        <authorList>
            <person name="Matsumoto Y."/>
            <person name="Kinjo T."/>
            <person name="Motooka D."/>
            <person name="Nabeya D."/>
            <person name="Jung N."/>
            <person name="Uechi K."/>
            <person name="Horii T."/>
            <person name="Iida T."/>
            <person name="Fujita J."/>
            <person name="Nakamura S."/>
        </authorList>
    </citation>
    <scope>NUCLEOTIDE SEQUENCE [LARGE SCALE GENOMIC DNA]</scope>
    <source>
        <strain evidence="6 7">JCM 16017</strain>
    </source>
</reference>
<keyword evidence="3" id="KW-0804">Transcription</keyword>
<sequence>MPTPRNRSGREKFVNTALELLNTHGPEALQARKVATAVGTSTMGVYTYFGGMPGLIAEVAQEGWRRFDAALTLPPTDDPVADLFAMSAAYRRFAVGHPHLYRLMFGSTSAHGINAPSYNMLTMSPEKILKHYPSFAHPMTGAHRAIAAGRFEGSADDPLTVISVAAQMWTLIHGFVMLELAGFFGDDGSAVDLVLAVMTTRLAISLGDPPDRVEQSRQAALQLT</sequence>
<dbReference type="InterPro" id="IPR036271">
    <property type="entry name" value="Tet_transcr_reg_TetR-rel_C_sf"/>
</dbReference>
<dbReference type="EMBL" id="BLKV01000002">
    <property type="protein sequence ID" value="GFG72248.1"/>
    <property type="molecule type" value="Genomic_DNA"/>
</dbReference>
<name>A0A7I9XR58_9MYCO</name>
<dbReference type="SUPFAM" id="SSF48498">
    <property type="entry name" value="Tetracyclin repressor-like, C-terminal domain"/>
    <property type="match status" value="1"/>
</dbReference>
<proteinExistence type="predicted"/>
<dbReference type="GO" id="GO:0003700">
    <property type="term" value="F:DNA-binding transcription factor activity"/>
    <property type="evidence" value="ECO:0007669"/>
    <property type="project" value="TreeGrafter"/>
</dbReference>
<evidence type="ECO:0000259" key="5">
    <source>
        <dbReference type="PROSITE" id="PS50977"/>
    </source>
</evidence>
<feature type="domain" description="HTH tetR-type" evidence="5">
    <location>
        <begin position="7"/>
        <end position="67"/>
    </location>
</feature>
<dbReference type="PANTHER" id="PTHR30055">
    <property type="entry name" value="HTH-TYPE TRANSCRIPTIONAL REGULATOR RUTR"/>
    <property type="match status" value="1"/>
</dbReference>
<dbReference type="Pfam" id="PF00440">
    <property type="entry name" value="TetR_N"/>
    <property type="match status" value="1"/>
</dbReference>
<dbReference type="InterPro" id="IPR025996">
    <property type="entry name" value="MT1864/Rv1816-like_C"/>
</dbReference>
<dbReference type="InterPro" id="IPR050109">
    <property type="entry name" value="HTH-type_TetR-like_transc_reg"/>
</dbReference>
<dbReference type="InterPro" id="IPR009057">
    <property type="entry name" value="Homeodomain-like_sf"/>
</dbReference>
<dbReference type="InterPro" id="IPR001647">
    <property type="entry name" value="HTH_TetR"/>
</dbReference>
<organism evidence="6 7">
    <name type="scientific">Mycolicibacter senuensis</name>
    <dbReference type="NCBI Taxonomy" id="386913"/>
    <lineage>
        <taxon>Bacteria</taxon>
        <taxon>Bacillati</taxon>
        <taxon>Actinomycetota</taxon>
        <taxon>Actinomycetes</taxon>
        <taxon>Mycobacteriales</taxon>
        <taxon>Mycobacteriaceae</taxon>
        <taxon>Mycolicibacter</taxon>
    </lineage>
</organism>
<dbReference type="PROSITE" id="PS50977">
    <property type="entry name" value="HTH_TETR_2"/>
    <property type="match status" value="1"/>
</dbReference>
<dbReference type="GO" id="GO:0000976">
    <property type="term" value="F:transcription cis-regulatory region binding"/>
    <property type="evidence" value="ECO:0007669"/>
    <property type="project" value="TreeGrafter"/>
</dbReference>
<keyword evidence="2 4" id="KW-0238">DNA-binding</keyword>
<dbReference type="Proteomes" id="UP000465263">
    <property type="component" value="Unassembled WGS sequence"/>
</dbReference>
<accession>A0A7I9XR58</accession>
<evidence type="ECO:0000313" key="6">
    <source>
        <dbReference type="EMBL" id="GFG72248.1"/>
    </source>
</evidence>
<evidence type="ECO:0000256" key="2">
    <source>
        <dbReference type="ARBA" id="ARBA00023125"/>
    </source>
</evidence>
<dbReference type="Gene3D" id="1.10.357.10">
    <property type="entry name" value="Tetracycline Repressor, domain 2"/>
    <property type="match status" value="1"/>
</dbReference>
<feature type="DNA-binding region" description="H-T-H motif" evidence="4">
    <location>
        <begin position="30"/>
        <end position="49"/>
    </location>
</feature>
<evidence type="ECO:0000256" key="1">
    <source>
        <dbReference type="ARBA" id="ARBA00023015"/>
    </source>
</evidence>
<evidence type="ECO:0000256" key="4">
    <source>
        <dbReference type="PROSITE-ProRule" id="PRU00335"/>
    </source>
</evidence>
<evidence type="ECO:0000313" key="7">
    <source>
        <dbReference type="Proteomes" id="UP000465263"/>
    </source>
</evidence>
<gene>
    <name evidence="6" type="ORF">MSEN_39680</name>
</gene>
<dbReference type="SUPFAM" id="SSF46689">
    <property type="entry name" value="Homeodomain-like"/>
    <property type="match status" value="1"/>
</dbReference>
<keyword evidence="7" id="KW-1185">Reference proteome</keyword>
<dbReference type="PANTHER" id="PTHR30055:SF209">
    <property type="entry name" value="POSSIBLE TRANSCRIPTIONAL REGULATORY PROTEIN (PROBABLY TETR-FAMILY)"/>
    <property type="match status" value="1"/>
</dbReference>
<dbReference type="AlphaFoldDB" id="A0A7I9XR58"/>
<comment type="caution">
    <text evidence="6">The sequence shown here is derived from an EMBL/GenBank/DDBJ whole genome shotgun (WGS) entry which is preliminary data.</text>
</comment>
<evidence type="ECO:0000256" key="3">
    <source>
        <dbReference type="ARBA" id="ARBA00023163"/>
    </source>
</evidence>
<protein>
    <submittedName>
        <fullName evidence="6">TetR family transcriptional regulator</fullName>
    </submittedName>
</protein>
<dbReference type="Pfam" id="PF13305">
    <property type="entry name" value="TetR_C_33"/>
    <property type="match status" value="1"/>
</dbReference>